<comment type="subcellular location">
    <subcellularLocation>
        <location evidence="1">Nucleus</location>
    </subcellularLocation>
</comment>
<dbReference type="Pfam" id="PF00628">
    <property type="entry name" value="PHD"/>
    <property type="match status" value="1"/>
</dbReference>
<keyword evidence="5" id="KW-0539">Nucleus</keyword>
<evidence type="ECO:0000256" key="2">
    <source>
        <dbReference type="ARBA" id="ARBA00022723"/>
    </source>
</evidence>
<comment type="caution">
    <text evidence="9">The sequence shown here is derived from an EMBL/GenBank/DDBJ whole genome shotgun (WGS) entry which is preliminary data.</text>
</comment>
<feature type="compositionally biased region" description="Low complexity" evidence="7">
    <location>
        <begin position="354"/>
        <end position="367"/>
    </location>
</feature>
<dbReference type="InterPro" id="IPR019787">
    <property type="entry name" value="Znf_PHD-finger"/>
</dbReference>
<feature type="compositionally biased region" description="Acidic residues" evidence="7">
    <location>
        <begin position="472"/>
        <end position="484"/>
    </location>
</feature>
<dbReference type="InterPro" id="IPR013083">
    <property type="entry name" value="Znf_RING/FYVE/PHD"/>
</dbReference>
<dbReference type="InterPro" id="IPR011009">
    <property type="entry name" value="Kinase-like_dom_sf"/>
</dbReference>
<feature type="compositionally biased region" description="Acidic residues" evidence="7">
    <location>
        <begin position="829"/>
        <end position="842"/>
    </location>
</feature>
<dbReference type="InterPro" id="IPR019786">
    <property type="entry name" value="Zinc_finger_PHD-type_CS"/>
</dbReference>
<dbReference type="GeneID" id="70249727"/>
<evidence type="ECO:0000256" key="5">
    <source>
        <dbReference type="ARBA" id="ARBA00023242"/>
    </source>
</evidence>
<feature type="region of interest" description="Disordered" evidence="7">
    <location>
        <begin position="605"/>
        <end position="640"/>
    </location>
</feature>
<feature type="region of interest" description="Disordered" evidence="7">
    <location>
        <begin position="667"/>
        <end position="707"/>
    </location>
</feature>
<keyword evidence="10" id="KW-1185">Reference proteome</keyword>
<feature type="region of interest" description="Disordered" evidence="7">
    <location>
        <begin position="1"/>
        <end position="24"/>
    </location>
</feature>
<dbReference type="SMART" id="SM00249">
    <property type="entry name" value="PHD"/>
    <property type="match status" value="1"/>
</dbReference>
<dbReference type="EMBL" id="JAJTJA010000010">
    <property type="protein sequence ID" value="KAH8692746.1"/>
    <property type="molecule type" value="Genomic_DNA"/>
</dbReference>
<dbReference type="PANTHER" id="PTHR46174:SF1">
    <property type="entry name" value="CXXC-TYPE ZINC FINGER PROTEIN 1"/>
    <property type="match status" value="1"/>
</dbReference>
<evidence type="ECO:0000256" key="6">
    <source>
        <dbReference type="PROSITE-ProRule" id="PRU00146"/>
    </source>
</evidence>
<dbReference type="GO" id="GO:0045893">
    <property type="term" value="P:positive regulation of DNA-templated transcription"/>
    <property type="evidence" value="ECO:0007669"/>
    <property type="project" value="TreeGrafter"/>
</dbReference>
<name>A0AAD4PX54_9EURO</name>
<dbReference type="InterPro" id="IPR001965">
    <property type="entry name" value="Znf_PHD"/>
</dbReference>
<protein>
    <submittedName>
        <fullName evidence="9">PHD transcription factor</fullName>
    </submittedName>
</protein>
<feature type="region of interest" description="Disordered" evidence="7">
    <location>
        <begin position="330"/>
        <end position="484"/>
    </location>
</feature>
<evidence type="ECO:0000313" key="9">
    <source>
        <dbReference type="EMBL" id="KAH8692746.1"/>
    </source>
</evidence>
<dbReference type="Gene3D" id="3.30.40.10">
    <property type="entry name" value="Zinc/RING finger domain, C3HC4 (zinc finger)"/>
    <property type="match status" value="1"/>
</dbReference>
<feature type="compositionally biased region" description="Acidic residues" evidence="7">
    <location>
        <begin position="612"/>
        <end position="627"/>
    </location>
</feature>
<dbReference type="PROSITE" id="PS50016">
    <property type="entry name" value="ZF_PHD_2"/>
    <property type="match status" value="1"/>
</dbReference>
<gene>
    <name evidence="9" type="ORF">BGW36DRAFT_418920</name>
</gene>
<evidence type="ECO:0000259" key="8">
    <source>
        <dbReference type="PROSITE" id="PS50016"/>
    </source>
</evidence>
<feature type="compositionally biased region" description="Basic residues" evidence="7">
    <location>
        <begin position="390"/>
        <end position="401"/>
    </location>
</feature>
<evidence type="ECO:0000256" key="4">
    <source>
        <dbReference type="ARBA" id="ARBA00022833"/>
    </source>
</evidence>
<feature type="compositionally biased region" description="Basic and acidic residues" evidence="7">
    <location>
        <begin position="337"/>
        <end position="351"/>
    </location>
</feature>
<keyword evidence="3 6" id="KW-0863">Zinc-finger</keyword>
<feature type="compositionally biased region" description="Basic residues" evidence="7">
    <location>
        <begin position="446"/>
        <end position="460"/>
    </location>
</feature>
<dbReference type="PROSITE" id="PS01359">
    <property type="entry name" value="ZF_PHD_1"/>
    <property type="match status" value="1"/>
</dbReference>
<dbReference type="AlphaFoldDB" id="A0AAD4PX54"/>
<dbReference type="PANTHER" id="PTHR46174">
    <property type="entry name" value="CXXC-TYPE ZINC FINGER PROTEIN 1"/>
    <property type="match status" value="1"/>
</dbReference>
<dbReference type="InterPro" id="IPR011011">
    <property type="entry name" value="Znf_FYVE_PHD"/>
</dbReference>
<accession>A0AAD4PX54</accession>
<evidence type="ECO:0000256" key="1">
    <source>
        <dbReference type="ARBA" id="ARBA00004123"/>
    </source>
</evidence>
<feature type="compositionally biased region" description="Basic and acidic residues" evidence="7">
    <location>
        <begin position="8"/>
        <end position="19"/>
    </location>
</feature>
<keyword evidence="4" id="KW-0862">Zinc</keyword>
<evidence type="ECO:0000256" key="7">
    <source>
        <dbReference type="SAM" id="MobiDB-lite"/>
    </source>
</evidence>
<feature type="region of interest" description="Disordered" evidence="7">
    <location>
        <begin position="795"/>
        <end position="842"/>
    </location>
</feature>
<keyword evidence="2" id="KW-0479">Metal-binding</keyword>
<evidence type="ECO:0000256" key="3">
    <source>
        <dbReference type="ARBA" id="ARBA00022771"/>
    </source>
</evidence>
<feature type="compositionally biased region" description="Basic and acidic residues" evidence="7">
    <location>
        <begin position="679"/>
        <end position="695"/>
    </location>
</feature>
<dbReference type="InterPro" id="IPR037869">
    <property type="entry name" value="Spp1/CFP1"/>
</dbReference>
<feature type="domain" description="PHD-type" evidence="8">
    <location>
        <begin position="489"/>
        <end position="540"/>
    </location>
</feature>
<dbReference type="GO" id="GO:0008270">
    <property type="term" value="F:zinc ion binding"/>
    <property type="evidence" value="ECO:0007669"/>
    <property type="project" value="UniProtKB-KW"/>
</dbReference>
<organism evidence="9 10">
    <name type="scientific">Talaromyces proteolyticus</name>
    <dbReference type="NCBI Taxonomy" id="1131652"/>
    <lineage>
        <taxon>Eukaryota</taxon>
        <taxon>Fungi</taxon>
        <taxon>Dikarya</taxon>
        <taxon>Ascomycota</taxon>
        <taxon>Pezizomycotina</taxon>
        <taxon>Eurotiomycetes</taxon>
        <taxon>Eurotiomycetidae</taxon>
        <taxon>Eurotiales</taxon>
        <taxon>Trichocomaceae</taxon>
        <taxon>Talaromyces</taxon>
        <taxon>Talaromyces sect. Bacilispori</taxon>
    </lineage>
</organism>
<reference evidence="9" key="1">
    <citation type="submission" date="2021-12" db="EMBL/GenBank/DDBJ databases">
        <title>Convergent genome expansion in fungi linked to evolution of root-endophyte symbiosis.</title>
        <authorList>
            <consortium name="DOE Joint Genome Institute"/>
            <person name="Ke Y.-H."/>
            <person name="Bonito G."/>
            <person name="Liao H.-L."/>
            <person name="Looney B."/>
            <person name="Rojas-Flechas A."/>
            <person name="Nash J."/>
            <person name="Hameed K."/>
            <person name="Schadt C."/>
            <person name="Martin F."/>
            <person name="Crous P.W."/>
            <person name="Miettinen O."/>
            <person name="Magnuson J.K."/>
            <person name="Labbe J."/>
            <person name="Jacobson D."/>
            <person name="Doktycz M.J."/>
            <person name="Veneault-Fourrey C."/>
            <person name="Kuo A."/>
            <person name="Mondo S."/>
            <person name="Calhoun S."/>
            <person name="Riley R."/>
            <person name="Ohm R."/>
            <person name="LaButti K."/>
            <person name="Andreopoulos B."/>
            <person name="Pangilinan J."/>
            <person name="Nolan M."/>
            <person name="Tritt A."/>
            <person name="Clum A."/>
            <person name="Lipzen A."/>
            <person name="Daum C."/>
            <person name="Barry K."/>
            <person name="Grigoriev I.V."/>
            <person name="Vilgalys R."/>
        </authorList>
    </citation>
    <scope>NUCLEOTIDE SEQUENCE</scope>
    <source>
        <strain evidence="9">PMI_201</strain>
    </source>
</reference>
<dbReference type="Proteomes" id="UP001201262">
    <property type="component" value="Unassembled WGS sequence"/>
</dbReference>
<proteinExistence type="predicted"/>
<sequence length="905" mass="100852">MGVNPYEADPKRVPKKDPYLSRSPHYGRYAPQTDDFAPATIDWHTVGESGSLPYWKKIIDKHCTPQNSLNVVGSRDAFAVGKVIIRIDRNNSEDSATERYAVLNANELVASRKAEEALKDLNVAVPIILFCGTIDGKNVVTETRIPGVSLEVAWKYLSDSQKQDFKLQCQRILQRIATIDEPPSAPSYVCQGLNTVSRPDIPDVERDILFSQKEAGEELCLVHNDMVRPNIIVDDGRVVGIMGWRQSGYFGHDRAQRVHRLLRIPERSHIFASGERSTHDQAWADLYDSLLSNQAGAQNHGQENGDLKVKTESPATSIERVPMSPTLQFGLSQVDGADDHPTPKKITDLKRGSISRASSIDRSSPSAPLNPSKLGPNARKSSSASTKKASTAKKVHPKKRKIDALESESVGDRRSHSPASSRASKGPGVKKFESVSAAGSPAPEGKKKKVGRKPTKKASKKFSTEVNGTGQQEEEEDQYDDSDVENPDEIFCICRRPDNHTWMIGCEGGCEDWFHGKCVNINQEDEELIDRYICPNCHAAGKGKTTWKPMCRLKECRKPARISKKLISKYCSDDHGREFMRRLAQRLASKPGPVVFDRIRAISNRDSRSVDGDGDSPMETNDEDEENDPPRIMPEDLGSKGGVLTVGDLKAVIMGVSSAEEFRRLGERLISPPPAVPSETKKEKEPENKDKEGFQDHSNVMGLDIHPPGVIYTTAEEAKLQKLRKRRDEYRSRGEMIAQRNRFLGLVRARAKTVLDRLKAKEPKGGWKDICGFDARMSWNEEELDEWAQTEAGRKAFEDDRLEPEPATALPTNGSTSDNDGDEKMQDASEGEGEENDDPEDAEFAELSRGVCIKKRCDRHKQWVRLVQQDIQFEEAMLKGDFETCQKEANAIVEGAVLRICSQQG</sequence>
<dbReference type="RefSeq" id="XP_046068619.1">
    <property type="nucleotide sequence ID" value="XM_046219440.1"/>
</dbReference>
<evidence type="ECO:0000313" key="10">
    <source>
        <dbReference type="Proteomes" id="UP001201262"/>
    </source>
</evidence>
<dbReference type="SUPFAM" id="SSF57903">
    <property type="entry name" value="FYVE/PHD zinc finger"/>
    <property type="match status" value="1"/>
</dbReference>
<dbReference type="GO" id="GO:0048188">
    <property type="term" value="C:Set1C/COMPASS complex"/>
    <property type="evidence" value="ECO:0007669"/>
    <property type="project" value="InterPro"/>
</dbReference>
<feature type="compositionally biased region" description="Low complexity" evidence="7">
    <location>
        <begin position="380"/>
        <end position="389"/>
    </location>
</feature>
<dbReference type="SUPFAM" id="SSF56112">
    <property type="entry name" value="Protein kinase-like (PK-like)"/>
    <property type="match status" value="1"/>
</dbReference>